<keyword evidence="8" id="KW-0879">Wnt signaling pathway</keyword>
<dbReference type="UniPathway" id="UPA00143"/>
<gene>
    <name evidence="20" type="ORF">KP79_PYT15808</name>
</gene>
<evidence type="ECO:0000256" key="5">
    <source>
        <dbReference type="ARBA" id="ARBA00012483"/>
    </source>
</evidence>
<dbReference type="InterPro" id="IPR001841">
    <property type="entry name" value="Znf_RING"/>
</dbReference>
<evidence type="ECO:0000256" key="4">
    <source>
        <dbReference type="ARBA" id="ARBA00008759"/>
    </source>
</evidence>
<dbReference type="Proteomes" id="UP000242188">
    <property type="component" value="Unassembled WGS sequence"/>
</dbReference>
<keyword evidence="21" id="KW-1185">Reference proteome</keyword>
<comment type="subcellular location">
    <subcellularLocation>
        <location evidence="2">Cell membrane</location>
        <topology evidence="2">Single-pass type I membrane protein</topology>
    </subcellularLocation>
</comment>
<dbReference type="Gene3D" id="3.30.40.10">
    <property type="entry name" value="Zinc/RING finger domain, C3HC4 (zinc finger)"/>
    <property type="match status" value="1"/>
</dbReference>
<sequence>MHAAIRAVVLCKARGVCWLYFFVDFWDIPAKYAAKEEAMCFTMRGEVLIFSLLCMLAMGIKEKAILEIVLHRGTENGEYAIETERLSGYYTSAGSTVSAEGNVLQLHPMSICNENLNEKHLYGWVGVMKLEAVFSRPCMSLYQQARKAIHRGATAVVFDITEVPSAASELNSRIDDQLDRPVIVIHGLEAVELMRIIEETTNKARARIRSLHPHQPSDPQTNTKEYFDMGIFVAVFILFCIICIIVILKLKLRHREQQLSMSALAKRAISKLETRKFKGSSSGKSLRVQTPVSDICSNTSGCEGCAICLDEYTEGQSLRVLPCSHEFHRLCVDPWLVTHRTCPLCLFNIVAQPESSVVQEEPVRTRNEPPTHSSSRPSRHERQYDIPANSSYEVHGGDTSVYQQLPHTEYLHYVRSSRDSRSARRLLHRGCPSCEGTLGSSPSSCSSYLREFHPNISGVISKRAPGSSEHYQNVHYAQAVAPCCSPPHTRSQYHSAHRLGYSSTPYVTTTIYNSGISYSQCMSVYGGRGVAGGEQCRRHTKTRSYHISPFNTGHTSTQCKYPRPGVCESEPEFSGSGRDLSVTAQYGSCSSSGSDRNPSSSSLECELCRNANILDSNHSTYGSSDIRDYSDASSCESNIFWGGAPDQMCTDGSSDHNSLPDITTHANTAEICDCKLCSGEINHGNRVFCEKKSLNAESRCVCNSESSLNLSELSGCDSVHSSKEILCENCASSQETVKMCAKGDNSSMLASETLVDTSHCSNMYSDASHIIIKDSYGRPLPERHKKCEVNETEVEARASTNTVMVHKQSCDQNKNTSFLPEDELYSNCDASQQSPLLIAGKPNNPYNISNKLEESKPSPINKLTPGAPRPVAKQLDFSIISKRLTRLLSPRDMFPEAHGYCPWQQTCDSCHSDHTASHPSMVVCSEEGGYLTVPLDDEEHYNSVNAV</sequence>
<dbReference type="GO" id="GO:0030178">
    <property type="term" value="P:negative regulation of Wnt signaling pathway"/>
    <property type="evidence" value="ECO:0007669"/>
    <property type="project" value="UniProtKB-ARBA"/>
</dbReference>
<dbReference type="GO" id="GO:0005886">
    <property type="term" value="C:plasma membrane"/>
    <property type="evidence" value="ECO:0007669"/>
    <property type="project" value="UniProtKB-SubCell"/>
</dbReference>
<keyword evidence="6" id="KW-1003">Cell membrane</keyword>
<comment type="similarity">
    <text evidence="4">Belongs to the ZNRF3 family.</text>
</comment>
<dbReference type="EMBL" id="NEDP02001230">
    <property type="protein sequence ID" value="OWF53720.1"/>
    <property type="molecule type" value="Genomic_DNA"/>
</dbReference>
<dbReference type="GO" id="GO:0061630">
    <property type="term" value="F:ubiquitin protein ligase activity"/>
    <property type="evidence" value="ECO:0007669"/>
    <property type="project" value="UniProtKB-EC"/>
</dbReference>
<keyword evidence="13" id="KW-0862">Zinc</keyword>
<keyword evidence="9 18" id="KW-0812">Transmembrane</keyword>
<dbReference type="GO" id="GO:0008270">
    <property type="term" value="F:zinc ion binding"/>
    <property type="evidence" value="ECO:0007669"/>
    <property type="project" value="UniProtKB-KW"/>
</dbReference>
<dbReference type="InterPro" id="IPR013083">
    <property type="entry name" value="Znf_RING/FYVE/PHD"/>
</dbReference>
<proteinExistence type="inferred from homology"/>
<evidence type="ECO:0000256" key="15">
    <source>
        <dbReference type="ARBA" id="ARBA00023136"/>
    </source>
</evidence>
<evidence type="ECO:0000259" key="19">
    <source>
        <dbReference type="PROSITE" id="PS50089"/>
    </source>
</evidence>
<dbReference type="Pfam" id="PF13639">
    <property type="entry name" value="zf-RING_2"/>
    <property type="match status" value="1"/>
</dbReference>
<dbReference type="InterPro" id="IPR051073">
    <property type="entry name" value="ZNRF3_Arkadia_E3_ligases"/>
</dbReference>
<accession>A0A210QYA0</accession>
<dbReference type="SMART" id="SM00184">
    <property type="entry name" value="RING"/>
    <property type="match status" value="1"/>
</dbReference>
<evidence type="ECO:0000256" key="9">
    <source>
        <dbReference type="ARBA" id="ARBA00022692"/>
    </source>
</evidence>
<evidence type="ECO:0000313" key="21">
    <source>
        <dbReference type="Proteomes" id="UP000242188"/>
    </source>
</evidence>
<evidence type="ECO:0000256" key="8">
    <source>
        <dbReference type="ARBA" id="ARBA00022687"/>
    </source>
</evidence>
<keyword evidence="7" id="KW-0808">Transferase</keyword>
<evidence type="ECO:0000256" key="12">
    <source>
        <dbReference type="ARBA" id="ARBA00022786"/>
    </source>
</evidence>
<evidence type="ECO:0000256" key="7">
    <source>
        <dbReference type="ARBA" id="ARBA00022679"/>
    </source>
</evidence>
<evidence type="ECO:0000256" key="14">
    <source>
        <dbReference type="ARBA" id="ARBA00022989"/>
    </source>
</evidence>
<keyword evidence="10" id="KW-0732">Signal</keyword>
<comment type="pathway">
    <text evidence="3">Protein modification; protein ubiquitination.</text>
</comment>
<organism evidence="20 21">
    <name type="scientific">Mizuhopecten yessoensis</name>
    <name type="common">Japanese scallop</name>
    <name type="synonym">Patinopecten yessoensis</name>
    <dbReference type="NCBI Taxonomy" id="6573"/>
    <lineage>
        <taxon>Eukaryota</taxon>
        <taxon>Metazoa</taxon>
        <taxon>Spiralia</taxon>
        <taxon>Lophotrochozoa</taxon>
        <taxon>Mollusca</taxon>
        <taxon>Bivalvia</taxon>
        <taxon>Autobranchia</taxon>
        <taxon>Pteriomorphia</taxon>
        <taxon>Pectinida</taxon>
        <taxon>Pectinoidea</taxon>
        <taxon>Pectinidae</taxon>
        <taxon>Mizuhopecten</taxon>
    </lineage>
</organism>
<dbReference type="InterPro" id="IPR040700">
    <property type="entry name" value="ZNRF-3_ecto"/>
</dbReference>
<keyword evidence="14 18" id="KW-1133">Transmembrane helix</keyword>
<dbReference type="STRING" id="6573.A0A210QYA0"/>
<name>A0A210QYA0_MIZYE</name>
<protein>
    <recommendedName>
        <fullName evidence="5">RING-type E3 ubiquitin transferase</fullName>
        <ecNumber evidence="5">2.3.2.27</ecNumber>
    </recommendedName>
</protein>
<evidence type="ECO:0000256" key="17">
    <source>
        <dbReference type="SAM" id="MobiDB-lite"/>
    </source>
</evidence>
<dbReference type="PROSITE" id="PS50089">
    <property type="entry name" value="ZF_RING_2"/>
    <property type="match status" value="1"/>
</dbReference>
<evidence type="ECO:0000313" key="20">
    <source>
        <dbReference type="EMBL" id="OWF53720.1"/>
    </source>
</evidence>
<evidence type="ECO:0000256" key="18">
    <source>
        <dbReference type="SAM" id="Phobius"/>
    </source>
</evidence>
<feature type="domain" description="RING-type" evidence="19">
    <location>
        <begin position="305"/>
        <end position="345"/>
    </location>
</feature>
<evidence type="ECO:0000256" key="2">
    <source>
        <dbReference type="ARBA" id="ARBA00004251"/>
    </source>
</evidence>
<dbReference type="PANTHER" id="PTHR16200">
    <property type="entry name" value="RING ZINC FINGER"/>
    <property type="match status" value="1"/>
</dbReference>
<dbReference type="EC" id="2.3.2.27" evidence="5"/>
<comment type="catalytic activity">
    <reaction evidence="1">
        <text>S-ubiquitinyl-[E2 ubiquitin-conjugating enzyme]-L-cysteine + [acceptor protein]-L-lysine = [E2 ubiquitin-conjugating enzyme]-L-cysteine + N(6)-ubiquitinyl-[acceptor protein]-L-lysine.</text>
        <dbReference type="EC" id="2.3.2.27"/>
    </reaction>
</comment>
<evidence type="ECO:0000256" key="3">
    <source>
        <dbReference type="ARBA" id="ARBA00004906"/>
    </source>
</evidence>
<keyword evidence="15 18" id="KW-0472">Membrane</keyword>
<evidence type="ECO:0000256" key="1">
    <source>
        <dbReference type="ARBA" id="ARBA00000900"/>
    </source>
</evidence>
<dbReference type="GO" id="GO:0016567">
    <property type="term" value="P:protein ubiquitination"/>
    <property type="evidence" value="ECO:0007669"/>
    <property type="project" value="UniProtKB-UniPathway"/>
</dbReference>
<dbReference type="Gene3D" id="3.50.30.30">
    <property type="match status" value="1"/>
</dbReference>
<evidence type="ECO:0000256" key="11">
    <source>
        <dbReference type="ARBA" id="ARBA00022771"/>
    </source>
</evidence>
<dbReference type="AlphaFoldDB" id="A0A210QYA0"/>
<evidence type="ECO:0000256" key="10">
    <source>
        <dbReference type="ARBA" id="ARBA00022729"/>
    </source>
</evidence>
<dbReference type="SUPFAM" id="SSF57850">
    <property type="entry name" value="RING/U-box"/>
    <property type="match status" value="1"/>
</dbReference>
<reference evidence="20 21" key="1">
    <citation type="journal article" date="2017" name="Nat. Ecol. Evol.">
        <title>Scallop genome provides insights into evolution of bilaterian karyotype and development.</title>
        <authorList>
            <person name="Wang S."/>
            <person name="Zhang J."/>
            <person name="Jiao W."/>
            <person name="Li J."/>
            <person name="Xun X."/>
            <person name="Sun Y."/>
            <person name="Guo X."/>
            <person name="Huan P."/>
            <person name="Dong B."/>
            <person name="Zhang L."/>
            <person name="Hu X."/>
            <person name="Sun X."/>
            <person name="Wang J."/>
            <person name="Zhao C."/>
            <person name="Wang Y."/>
            <person name="Wang D."/>
            <person name="Huang X."/>
            <person name="Wang R."/>
            <person name="Lv J."/>
            <person name="Li Y."/>
            <person name="Zhang Z."/>
            <person name="Liu B."/>
            <person name="Lu W."/>
            <person name="Hui Y."/>
            <person name="Liang J."/>
            <person name="Zhou Z."/>
            <person name="Hou R."/>
            <person name="Li X."/>
            <person name="Liu Y."/>
            <person name="Li H."/>
            <person name="Ning X."/>
            <person name="Lin Y."/>
            <person name="Zhao L."/>
            <person name="Xing Q."/>
            <person name="Dou J."/>
            <person name="Li Y."/>
            <person name="Mao J."/>
            <person name="Guo H."/>
            <person name="Dou H."/>
            <person name="Li T."/>
            <person name="Mu C."/>
            <person name="Jiang W."/>
            <person name="Fu Q."/>
            <person name="Fu X."/>
            <person name="Miao Y."/>
            <person name="Liu J."/>
            <person name="Yu Q."/>
            <person name="Li R."/>
            <person name="Liao H."/>
            <person name="Li X."/>
            <person name="Kong Y."/>
            <person name="Jiang Z."/>
            <person name="Chourrout D."/>
            <person name="Li R."/>
            <person name="Bao Z."/>
        </authorList>
    </citation>
    <scope>NUCLEOTIDE SEQUENCE [LARGE SCALE GENOMIC DNA]</scope>
    <source>
        <strain evidence="20 21">PY_sf001</strain>
    </source>
</reference>
<keyword evidence="11 16" id="KW-0863">Zinc-finger</keyword>
<dbReference type="OrthoDB" id="8062037at2759"/>
<dbReference type="Pfam" id="PF18212">
    <property type="entry name" value="ZNRF_3_ecto"/>
    <property type="match status" value="1"/>
</dbReference>
<evidence type="ECO:0000256" key="13">
    <source>
        <dbReference type="ARBA" id="ARBA00022833"/>
    </source>
</evidence>
<feature type="transmembrane region" description="Helical" evidence="18">
    <location>
        <begin position="226"/>
        <end position="248"/>
    </location>
</feature>
<dbReference type="GO" id="GO:0016055">
    <property type="term" value="P:Wnt signaling pathway"/>
    <property type="evidence" value="ECO:0007669"/>
    <property type="project" value="UniProtKB-KW"/>
</dbReference>
<keyword evidence="12" id="KW-0833">Ubl conjugation pathway</keyword>
<comment type="caution">
    <text evidence="20">The sequence shown here is derived from an EMBL/GenBank/DDBJ whole genome shotgun (WGS) entry which is preliminary data.</text>
</comment>
<keyword evidence="11 16" id="KW-0479">Metal-binding</keyword>
<feature type="region of interest" description="Disordered" evidence="17">
    <location>
        <begin position="357"/>
        <end position="383"/>
    </location>
</feature>
<evidence type="ECO:0000256" key="6">
    <source>
        <dbReference type="ARBA" id="ARBA00022475"/>
    </source>
</evidence>
<evidence type="ECO:0000256" key="16">
    <source>
        <dbReference type="PROSITE-ProRule" id="PRU00175"/>
    </source>
</evidence>